<evidence type="ECO:0000256" key="2">
    <source>
        <dbReference type="ARBA" id="ARBA00004496"/>
    </source>
</evidence>
<reference evidence="9" key="1">
    <citation type="submission" date="2023-10" db="EMBL/GenBank/DDBJ databases">
        <title>Chromosome-level genome of the transformable northern wattle, Acacia crassicarpa.</title>
        <authorList>
            <person name="Massaro I."/>
            <person name="Sinha N.R."/>
            <person name="Poethig S."/>
            <person name="Leichty A.R."/>
        </authorList>
    </citation>
    <scope>NUCLEOTIDE SEQUENCE</scope>
    <source>
        <strain evidence="9">Acra3RX</strain>
        <tissue evidence="9">Leaf</tissue>
    </source>
</reference>
<dbReference type="InterPro" id="IPR041266">
    <property type="entry name" value="EDS1_EP"/>
</dbReference>
<dbReference type="AlphaFoldDB" id="A0AAE1JPI0"/>
<evidence type="ECO:0000259" key="8">
    <source>
        <dbReference type="Pfam" id="PF18117"/>
    </source>
</evidence>
<evidence type="ECO:0000256" key="6">
    <source>
        <dbReference type="ARBA" id="ARBA00023242"/>
    </source>
</evidence>
<dbReference type="GO" id="GO:0052689">
    <property type="term" value="F:carboxylic ester hydrolase activity"/>
    <property type="evidence" value="ECO:0007669"/>
    <property type="project" value="InterPro"/>
</dbReference>
<dbReference type="GO" id="GO:0005634">
    <property type="term" value="C:nucleus"/>
    <property type="evidence" value="ECO:0007669"/>
    <property type="project" value="UniProtKB-SubCell"/>
</dbReference>
<dbReference type="EMBL" id="JAWXYG010000005">
    <property type="protein sequence ID" value="KAK4272072.1"/>
    <property type="molecule type" value="Genomic_DNA"/>
</dbReference>
<evidence type="ECO:0000256" key="3">
    <source>
        <dbReference type="ARBA" id="ARBA00022490"/>
    </source>
</evidence>
<comment type="subcellular location">
    <subcellularLocation>
        <location evidence="2">Cytoplasm</location>
    </subcellularLocation>
    <subcellularLocation>
        <location evidence="1">Nucleus</location>
    </subcellularLocation>
</comment>
<protein>
    <recommendedName>
        <fullName evidence="11">Senescence-associated carboxylesterase 101</fullName>
    </recommendedName>
</protein>
<dbReference type="Gene3D" id="3.40.50.1820">
    <property type="entry name" value="alpha/beta hydrolase"/>
    <property type="match status" value="1"/>
</dbReference>
<dbReference type="SUPFAM" id="SSF53474">
    <property type="entry name" value="alpha/beta-Hydrolases"/>
    <property type="match status" value="1"/>
</dbReference>
<dbReference type="InterPro" id="IPR002921">
    <property type="entry name" value="Fungal_lipase-type"/>
</dbReference>
<organism evidence="9 10">
    <name type="scientific">Acacia crassicarpa</name>
    <name type="common">northern wattle</name>
    <dbReference type="NCBI Taxonomy" id="499986"/>
    <lineage>
        <taxon>Eukaryota</taxon>
        <taxon>Viridiplantae</taxon>
        <taxon>Streptophyta</taxon>
        <taxon>Embryophyta</taxon>
        <taxon>Tracheophyta</taxon>
        <taxon>Spermatophyta</taxon>
        <taxon>Magnoliopsida</taxon>
        <taxon>eudicotyledons</taxon>
        <taxon>Gunneridae</taxon>
        <taxon>Pentapetalae</taxon>
        <taxon>rosids</taxon>
        <taxon>fabids</taxon>
        <taxon>Fabales</taxon>
        <taxon>Fabaceae</taxon>
        <taxon>Caesalpinioideae</taxon>
        <taxon>mimosoid clade</taxon>
        <taxon>Acacieae</taxon>
        <taxon>Acacia</taxon>
    </lineage>
</organism>
<dbReference type="Pfam" id="PF01764">
    <property type="entry name" value="Lipase_3"/>
    <property type="match status" value="1"/>
</dbReference>
<dbReference type="Proteomes" id="UP001293593">
    <property type="component" value="Unassembled WGS sequence"/>
</dbReference>
<name>A0AAE1JPI0_9FABA</name>
<keyword evidence="4" id="KW-0378">Hydrolase</keyword>
<evidence type="ECO:0000313" key="10">
    <source>
        <dbReference type="Proteomes" id="UP001293593"/>
    </source>
</evidence>
<sequence length="563" mass="65052">MTQGTTQLFSGGFETASVVASSGLLSPPWNLIADLNSETHPNENLFWKRRSYGPDLTIIAFGTTQNHVQPDLLPSTEMMDNPFEFLCSKKNPSFSLNQSVMSLFNDNLQSLGQLKSQIDLKKPVIVTGHAVGGSLASLFTLWLIEKMDSSDKHPLDKLPLCITFGSPLVGDKSLQEAIARSSNWNSCFLHVVHPRDPLLSTFNSNDSYRPFGTFLLCSDYGSTCSENPDSILRLFKETSTLHQGLQIQGYGNIVERLTSKWIWKDPDVPSIPQNLLQASFALQLQALGLSQNNLVKDLERQEVLLTLNKRKRFIPNKKLDDMKIYMAYLEWYKKTCKNSGRGYYDCYKNEWFPRDQDVVMYVRILTNYWKDIVEEVAKQPQKEGKAFRTRWLYAGTNYRRMVEPLDIAQYYKEGGHDYINLGRSEHYKQLQKWQEEDKKEELKKEEDKKPEPIKPRNVQSILTLDSCFWAHVEEALTSLRKCKAGSSVAEKKEATAKLDEFEDYVYRSLKNYSVSPEIFLESSYMEWWKEYTRFKESLHGSRLANFMKNYAKYGDGEYDFSRE</sequence>
<evidence type="ECO:0000313" key="9">
    <source>
        <dbReference type="EMBL" id="KAK4272072.1"/>
    </source>
</evidence>
<dbReference type="PANTHER" id="PTHR46898:SF3">
    <property type="entry name" value="FUNGAL LIPASE-LIKE DOMAIN-CONTAINING PROTEIN"/>
    <property type="match status" value="1"/>
</dbReference>
<accession>A0AAE1JPI0</accession>
<proteinExistence type="predicted"/>
<dbReference type="GO" id="GO:0006952">
    <property type="term" value="P:defense response"/>
    <property type="evidence" value="ECO:0007669"/>
    <property type="project" value="UniProtKB-KW"/>
</dbReference>
<evidence type="ECO:0000256" key="1">
    <source>
        <dbReference type="ARBA" id="ARBA00004123"/>
    </source>
</evidence>
<comment type="caution">
    <text evidence="9">The sequence shown here is derived from an EMBL/GenBank/DDBJ whole genome shotgun (WGS) entry which is preliminary data.</text>
</comment>
<feature type="domain" description="EDS1 EP" evidence="8">
    <location>
        <begin position="328"/>
        <end position="546"/>
    </location>
</feature>
<evidence type="ECO:0000256" key="4">
    <source>
        <dbReference type="ARBA" id="ARBA00022801"/>
    </source>
</evidence>
<dbReference type="Pfam" id="PF18117">
    <property type="entry name" value="EDS1_EP"/>
    <property type="match status" value="1"/>
</dbReference>
<dbReference type="InterPro" id="IPR029058">
    <property type="entry name" value="AB_hydrolase_fold"/>
</dbReference>
<evidence type="ECO:0000259" key="7">
    <source>
        <dbReference type="Pfam" id="PF01764"/>
    </source>
</evidence>
<gene>
    <name evidence="9" type="ORF">QN277_020672</name>
</gene>
<dbReference type="GO" id="GO:0006629">
    <property type="term" value="P:lipid metabolic process"/>
    <property type="evidence" value="ECO:0007669"/>
    <property type="project" value="InterPro"/>
</dbReference>
<keyword evidence="3" id="KW-0963">Cytoplasm</keyword>
<dbReference type="InterPro" id="IPR044603">
    <property type="entry name" value="SAG101-like"/>
</dbReference>
<keyword evidence="6" id="KW-0539">Nucleus</keyword>
<feature type="domain" description="Fungal lipase-type" evidence="7">
    <location>
        <begin position="102"/>
        <end position="198"/>
    </location>
</feature>
<dbReference type="GO" id="GO:0005737">
    <property type="term" value="C:cytoplasm"/>
    <property type="evidence" value="ECO:0007669"/>
    <property type="project" value="UniProtKB-SubCell"/>
</dbReference>
<evidence type="ECO:0000256" key="5">
    <source>
        <dbReference type="ARBA" id="ARBA00022821"/>
    </source>
</evidence>
<keyword evidence="5" id="KW-0611">Plant defense</keyword>
<dbReference type="PANTHER" id="PTHR46898">
    <property type="entry name" value="SENESCENCE-ASSOCIATED CARBOXYLESTERASE 101"/>
    <property type="match status" value="1"/>
</dbReference>
<keyword evidence="10" id="KW-1185">Reference proteome</keyword>
<evidence type="ECO:0008006" key="11">
    <source>
        <dbReference type="Google" id="ProtNLM"/>
    </source>
</evidence>